<evidence type="ECO:0000256" key="2">
    <source>
        <dbReference type="ARBA" id="ARBA00004556"/>
    </source>
</evidence>
<evidence type="ECO:0000256" key="12">
    <source>
        <dbReference type="ARBA" id="ARBA00023034"/>
    </source>
</evidence>
<evidence type="ECO:0000256" key="20">
    <source>
        <dbReference type="RuleBase" id="RU368119"/>
    </source>
</evidence>
<evidence type="ECO:0000256" key="13">
    <source>
        <dbReference type="ARBA" id="ARBA00023136"/>
    </source>
</evidence>
<dbReference type="Gene3D" id="3.10.180.20">
    <property type="entry name" value="N-Acetylglucosaminyltransferase I, Domain 2"/>
    <property type="match status" value="1"/>
</dbReference>
<evidence type="ECO:0000256" key="11">
    <source>
        <dbReference type="ARBA" id="ARBA00022989"/>
    </source>
</evidence>
<keyword evidence="14" id="KW-1015">Disulfide bond</keyword>
<sequence length="446" mass="51776">MGRNDSNVTKMRKKQILLLKIGVVVWVCVIYAFFLHKPAATSTQKSHDITEQLDKLEEELNKQSQFYSVLLNKLRTMHQQQQNLGDEAVLQDPIVESPLLDGPVLPVLLIACNRDAAVRRSLDLLLKYRPSQERFPIVVSQDCGHRPTREAIESYGEKVTLIQHPDLSDIEVPLKERKFKGYFLIARHYRWALNQMFQKFEHEAVIIVEDDLDIAPDFYEYFSATYPVLQADPTLWCVSAWNDNGKADLVDVKNGTGLLYRTDFFPGLGWMLTKELWEELGPKWPRSYWDDWVRAPEQRSDRACIRPEISRTRTFGKKGVSNGLFYEKHLKQIYLNDAYTSFTKMNLTYLMKDHYDLVFEKQVQASQVVTINDVKGDRLAKGGFYRLIYHTKDNFKKLAKSLGLMDDFKAGVPRTGYKGTITFFYRGLRIFLSPGNNWKGYNPSWS</sequence>
<dbReference type="GO" id="GO:0003827">
    <property type="term" value="F:alpha-1,3-mannosylglycoprotein 2-beta-N-acetylglucosaminyltransferase activity"/>
    <property type="evidence" value="ECO:0007669"/>
    <property type="project" value="UniProtKB-UniRule"/>
</dbReference>
<keyword evidence="8 20" id="KW-0812">Transmembrane</keyword>
<dbReference type="PANTHER" id="PTHR10468">
    <property type="entry name" value="PROTEIN O-LINKED-MANNOSE BETA-1,2-N-ACETYLGLUCOSAMINYLTRANSFERASE 1/ALPHA-1,3-MANNOSYL-GLYCOPROTEIN 2-BETA-N-ACETYLGLUCOSAMINYLTRANSFERASE"/>
    <property type="match status" value="1"/>
</dbReference>
<dbReference type="GO" id="GO:0000139">
    <property type="term" value="C:Golgi membrane"/>
    <property type="evidence" value="ECO:0007669"/>
    <property type="project" value="UniProtKB-SubCell"/>
</dbReference>
<evidence type="ECO:0000256" key="8">
    <source>
        <dbReference type="ARBA" id="ARBA00022692"/>
    </source>
</evidence>
<dbReference type="FunFam" id="3.90.550.10:FF:000055">
    <property type="entry name" value="Alpha-1,3-mannosyl-glycoprotein 2-beta-N-acetylglucosaminyltransferase"/>
    <property type="match status" value="1"/>
</dbReference>
<keyword evidence="15 20" id="KW-0464">Manganese</keyword>
<comment type="function">
    <text evidence="16 20">Initiates complex N-linked carbohydrate formation. Essential for the conversion of high-mannose to hybrid and complex N-glycans.</text>
</comment>
<dbReference type="Pfam" id="PF03071">
    <property type="entry name" value="GNT-I"/>
    <property type="match status" value="1"/>
</dbReference>
<protein>
    <recommendedName>
        <fullName evidence="17 20">Alpha-1,3-mannosyl-glycoprotein 2-beta-N-acetylglucosaminyltransferase</fullName>
        <shortName evidence="20">GNT-I</shortName>
        <shortName evidence="20">GlcNAc-T I</shortName>
        <ecNumber evidence="17 20">2.4.1.101</ecNumber>
    </recommendedName>
    <alternativeName>
        <fullName evidence="18 20">N-glycosyl-oligosaccharide-glycoprotein N-acetylglucosaminyltransferase I</fullName>
    </alternativeName>
</protein>
<keyword evidence="21" id="KW-0175">Coiled coil</keyword>
<comment type="caution">
    <text evidence="22">The sequence shown here is derived from an EMBL/GenBank/DDBJ whole genome shotgun (WGS) entry which is preliminary data.</text>
</comment>
<evidence type="ECO:0000256" key="6">
    <source>
        <dbReference type="ARBA" id="ARBA00022676"/>
    </source>
</evidence>
<evidence type="ECO:0000256" key="14">
    <source>
        <dbReference type="ARBA" id="ARBA00023157"/>
    </source>
</evidence>
<keyword evidence="10 20" id="KW-0735">Signal-anchor</keyword>
<gene>
    <name evidence="22" type="ORF">O3P69_007012</name>
</gene>
<dbReference type="PANTHER" id="PTHR10468:SF0">
    <property type="entry name" value="ALPHA-1,3-MANNOSYL-GLYCOPROTEIN 2-BETA-N-ACETYLGLUCOSAMINYLTRANSFERASE"/>
    <property type="match status" value="1"/>
</dbReference>
<dbReference type="Gene3D" id="3.90.550.10">
    <property type="entry name" value="Spore Coat Polysaccharide Biosynthesis Protein SpsA, Chain A"/>
    <property type="match status" value="1"/>
</dbReference>
<evidence type="ECO:0000256" key="9">
    <source>
        <dbReference type="ARBA" id="ARBA00022723"/>
    </source>
</evidence>
<dbReference type="InterPro" id="IPR004139">
    <property type="entry name" value="Glyco_trans_13"/>
</dbReference>
<comment type="subcellular location">
    <subcellularLocation>
        <location evidence="2">Cytoplasm</location>
        <location evidence="2">Perinuclear region</location>
    </subcellularLocation>
    <subcellularLocation>
        <location evidence="1 20">Golgi apparatus membrane</location>
        <topology evidence="1 20">Single-pass type II membrane protein</topology>
    </subcellularLocation>
</comment>
<reference evidence="22 23" key="1">
    <citation type="submission" date="2023-03" db="EMBL/GenBank/DDBJ databases">
        <title>High-quality genome of Scylla paramamosain provides insights in environmental adaptation.</title>
        <authorList>
            <person name="Zhang L."/>
        </authorList>
    </citation>
    <scope>NUCLEOTIDE SEQUENCE [LARGE SCALE GENOMIC DNA]</scope>
    <source>
        <strain evidence="22">LZ_2023a</strain>
        <tissue evidence="22">Muscle</tissue>
    </source>
</reference>
<evidence type="ECO:0000256" key="15">
    <source>
        <dbReference type="ARBA" id="ARBA00023211"/>
    </source>
</evidence>
<accession>A0AAW0V184</accession>
<evidence type="ECO:0000313" key="23">
    <source>
        <dbReference type="Proteomes" id="UP001487740"/>
    </source>
</evidence>
<dbReference type="EMBL" id="JARAKH010000002">
    <property type="protein sequence ID" value="KAK8406000.1"/>
    <property type="molecule type" value="Genomic_DNA"/>
</dbReference>
<dbReference type="SUPFAM" id="SSF53448">
    <property type="entry name" value="Nucleotide-diphospho-sugar transferases"/>
    <property type="match status" value="1"/>
</dbReference>
<keyword evidence="11 20" id="KW-1133">Transmembrane helix</keyword>
<evidence type="ECO:0000256" key="5">
    <source>
        <dbReference type="ARBA" id="ARBA00022490"/>
    </source>
</evidence>
<evidence type="ECO:0000256" key="4">
    <source>
        <dbReference type="ARBA" id="ARBA00006492"/>
    </source>
</evidence>
<keyword evidence="23" id="KW-1185">Reference proteome</keyword>
<organism evidence="22 23">
    <name type="scientific">Scylla paramamosain</name>
    <name type="common">Mud crab</name>
    <dbReference type="NCBI Taxonomy" id="85552"/>
    <lineage>
        <taxon>Eukaryota</taxon>
        <taxon>Metazoa</taxon>
        <taxon>Ecdysozoa</taxon>
        <taxon>Arthropoda</taxon>
        <taxon>Crustacea</taxon>
        <taxon>Multicrustacea</taxon>
        <taxon>Malacostraca</taxon>
        <taxon>Eumalacostraca</taxon>
        <taxon>Eucarida</taxon>
        <taxon>Decapoda</taxon>
        <taxon>Pleocyemata</taxon>
        <taxon>Brachyura</taxon>
        <taxon>Eubrachyura</taxon>
        <taxon>Portunoidea</taxon>
        <taxon>Portunidae</taxon>
        <taxon>Portuninae</taxon>
        <taxon>Scylla</taxon>
    </lineage>
</organism>
<keyword evidence="9 20" id="KW-0479">Metal-binding</keyword>
<dbReference type="AlphaFoldDB" id="A0AAW0V184"/>
<evidence type="ECO:0000256" key="7">
    <source>
        <dbReference type="ARBA" id="ARBA00022679"/>
    </source>
</evidence>
<evidence type="ECO:0000256" key="3">
    <source>
        <dbReference type="ARBA" id="ARBA00004922"/>
    </source>
</evidence>
<evidence type="ECO:0000256" key="21">
    <source>
        <dbReference type="SAM" id="Coils"/>
    </source>
</evidence>
<proteinExistence type="inferred from homology"/>
<dbReference type="GO" id="GO:0006487">
    <property type="term" value="P:protein N-linked glycosylation"/>
    <property type="evidence" value="ECO:0007669"/>
    <property type="project" value="TreeGrafter"/>
</dbReference>
<keyword evidence="5" id="KW-0963">Cytoplasm</keyword>
<evidence type="ECO:0000256" key="1">
    <source>
        <dbReference type="ARBA" id="ARBA00004323"/>
    </source>
</evidence>
<feature type="transmembrane region" description="Helical" evidence="20">
    <location>
        <begin position="16"/>
        <end position="35"/>
    </location>
</feature>
<comment type="cofactor">
    <cofactor evidence="20">
        <name>Mn(2+)</name>
        <dbReference type="ChEBI" id="CHEBI:29035"/>
    </cofactor>
    <text evidence="20">The cofactor is mostly bound to the substrate.</text>
</comment>
<name>A0AAW0V184_SCYPA</name>
<keyword evidence="13 20" id="KW-0472">Membrane</keyword>
<evidence type="ECO:0000256" key="19">
    <source>
        <dbReference type="ARBA" id="ARBA00049421"/>
    </source>
</evidence>
<feature type="coiled-coil region" evidence="21">
    <location>
        <begin position="39"/>
        <end position="73"/>
    </location>
</feature>
<evidence type="ECO:0000256" key="16">
    <source>
        <dbReference type="ARBA" id="ARBA00037706"/>
    </source>
</evidence>
<keyword evidence="12 20" id="KW-0333">Golgi apparatus</keyword>
<dbReference type="FunFam" id="3.10.180.20:FF:000001">
    <property type="entry name" value="alpha-1,3-mannosyl-glycoprotein 2-beta-N-acetylglucosaminyltransferase"/>
    <property type="match status" value="1"/>
</dbReference>
<dbReference type="GO" id="GO:0030145">
    <property type="term" value="F:manganese ion binding"/>
    <property type="evidence" value="ECO:0007669"/>
    <property type="project" value="UniProtKB-UniRule"/>
</dbReference>
<evidence type="ECO:0000256" key="18">
    <source>
        <dbReference type="ARBA" id="ARBA00041712"/>
    </source>
</evidence>
<comment type="pathway">
    <text evidence="3 20">Protein modification; protein glycosylation.</text>
</comment>
<dbReference type="Proteomes" id="UP001487740">
    <property type="component" value="Unassembled WGS sequence"/>
</dbReference>
<keyword evidence="6 20" id="KW-0328">Glycosyltransferase</keyword>
<comment type="catalytic activity">
    <reaction evidence="19 20">
        <text>N(4)-(alpha-D-Man-(1-&gt;3)-[alpha-D-Man-(1-&gt;3)-[alpha-D-Man-(1-&gt;6)]-alpha-D-Man-(1-&gt;6)]-beta-D-Man-(1-&gt;4)-beta-D-GlcNAc-(1-&gt;4)-beta-D-GlcNAc)-L-asparaginyl-[protein] (N-glucan mannose isomer 5A1,2) + UDP-N-acetyl-alpha-D-glucosamine = N(4)-{beta-D-GlcNAc-(1-&gt;2)-alpha-D-Man-(1-&gt;3)-[alpha-D-Man-(1-&gt;3)-[alpha-D-Man-(1-&gt;6)]-alpha-D-Man-(1-&gt;6)]-beta-D-Man-(1-&gt;4)-beta-D-GlcNAc-(1-&gt;4)-beta-D-GlcNAc}-L-asparaginyl-[protein] + UDP + H(+)</text>
        <dbReference type="Rhea" id="RHEA:11456"/>
        <dbReference type="Rhea" id="RHEA-COMP:14367"/>
        <dbReference type="Rhea" id="RHEA-COMP:14368"/>
        <dbReference type="ChEBI" id="CHEBI:15378"/>
        <dbReference type="ChEBI" id="CHEBI:57705"/>
        <dbReference type="ChEBI" id="CHEBI:58223"/>
        <dbReference type="ChEBI" id="CHEBI:59087"/>
        <dbReference type="ChEBI" id="CHEBI:60625"/>
        <dbReference type="EC" id="2.4.1.101"/>
    </reaction>
</comment>
<dbReference type="GO" id="GO:0048471">
    <property type="term" value="C:perinuclear region of cytoplasm"/>
    <property type="evidence" value="ECO:0007669"/>
    <property type="project" value="UniProtKB-SubCell"/>
</dbReference>
<comment type="similarity">
    <text evidence="4 20">Belongs to the glycosyltransferase 13 family.</text>
</comment>
<keyword evidence="7" id="KW-0808">Transferase</keyword>
<dbReference type="InterPro" id="IPR052261">
    <property type="entry name" value="Glycosyltransferase_13"/>
</dbReference>
<dbReference type="InterPro" id="IPR029044">
    <property type="entry name" value="Nucleotide-diphossugar_trans"/>
</dbReference>
<evidence type="ECO:0000313" key="22">
    <source>
        <dbReference type="EMBL" id="KAK8406000.1"/>
    </source>
</evidence>
<evidence type="ECO:0000256" key="17">
    <source>
        <dbReference type="ARBA" id="ARBA00038949"/>
    </source>
</evidence>
<evidence type="ECO:0000256" key="10">
    <source>
        <dbReference type="ARBA" id="ARBA00022968"/>
    </source>
</evidence>
<dbReference type="CDD" id="cd02514">
    <property type="entry name" value="GT13_GLCNAC-TI"/>
    <property type="match status" value="1"/>
</dbReference>
<dbReference type="EC" id="2.4.1.101" evidence="17 20"/>